<feature type="compositionally biased region" description="Low complexity" evidence="6">
    <location>
        <begin position="73"/>
        <end position="87"/>
    </location>
</feature>
<organism evidence="7 8">
    <name type="scientific">Brucella haematophila</name>
    <dbReference type="NCBI Taxonomy" id="419474"/>
    <lineage>
        <taxon>Bacteria</taxon>
        <taxon>Pseudomonadati</taxon>
        <taxon>Pseudomonadota</taxon>
        <taxon>Alphaproteobacteria</taxon>
        <taxon>Hyphomicrobiales</taxon>
        <taxon>Brucellaceae</taxon>
        <taxon>Brucella/Ochrobactrum group</taxon>
        <taxon>Brucella</taxon>
    </lineage>
</organism>
<dbReference type="EMBL" id="JAAVLN010000001">
    <property type="protein sequence ID" value="NKC03599.1"/>
    <property type="molecule type" value="Genomic_DNA"/>
</dbReference>
<comment type="subcellular location">
    <subcellularLocation>
        <location evidence="1">Membrane</location>
    </subcellularLocation>
</comment>
<dbReference type="InterPro" id="IPR019133">
    <property type="entry name" value="MIC60"/>
</dbReference>
<comment type="caution">
    <text evidence="7">The sequence shown here is derived from an EMBL/GenBank/DDBJ whole genome shotgun (WGS) entry which is preliminary data.</text>
</comment>
<evidence type="ECO:0000256" key="6">
    <source>
        <dbReference type="SAM" id="MobiDB-lite"/>
    </source>
</evidence>
<dbReference type="Proteomes" id="UP000704467">
    <property type="component" value="Unassembled WGS sequence"/>
</dbReference>
<dbReference type="Gene3D" id="1.20.5.340">
    <property type="match status" value="1"/>
</dbReference>
<dbReference type="RefSeq" id="WP_138784196.1">
    <property type="nucleotide sequence ID" value="NZ_JBHEEQ010000003.1"/>
</dbReference>
<evidence type="ECO:0008006" key="9">
    <source>
        <dbReference type="Google" id="ProtNLM"/>
    </source>
</evidence>
<name>A0ABX1DKU5_9HYPH</name>
<keyword evidence="2" id="KW-0812">Transmembrane</keyword>
<feature type="compositionally biased region" description="Polar residues" evidence="6">
    <location>
        <begin position="98"/>
        <end position="119"/>
    </location>
</feature>
<accession>A0ABX1DKU5</accession>
<keyword evidence="4" id="KW-0472">Membrane</keyword>
<protein>
    <recommendedName>
        <fullName evidence="9">Mitochondrial inner membrane family protein</fullName>
    </recommendedName>
</protein>
<feature type="region of interest" description="Disordered" evidence="6">
    <location>
        <begin position="1"/>
        <end position="122"/>
    </location>
</feature>
<feature type="compositionally biased region" description="Basic and acidic residues" evidence="6">
    <location>
        <begin position="56"/>
        <end position="71"/>
    </location>
</feature>
<feature type="coiled-coil region" evidence="5">
    <location>
        <begin position="155"/>
        <end position="287"/>
    </location>
</feature>
<reference evidence="7 8" key="1">
    <citation type="submission" date="2020-03" db="EMBL/GenBank/DDBJ databases">
        <title>Whole genome sequencing of clinical and environmental type strains of Ochrobactrum.</title>
        <authorList>
            <person name="Dharne M."/>
        </authorList>
    </citation>
    <scope>NUCLEOTIDE SEQUENCE [LARGE SCALE GENOMIC DNA]</scope>
    <source>
        <strain evidence="7 8">CIP 109452</strain>
    </source>
</reference>
<feature type="compositionally biased region" description="Basic and acidic residues" evidence="6">
    <location>
        <begin position="24"/>
        <end position="34"/>
    </location>
</feature>
<proteinExistence type="predicted"/>
<evidence type="ECO:0000256" key="2">
    <source>
        <dbReference type="ARBA" id="ARBA00022692"/>
    </source>
</evidence>
<sequence>MAKSGTPRHSKPARNPVTINLDPSDVKRVDEHTGARATPPAEPVGNFAQATAAKPAEAKAAETKSEPKPEPKPAASSTSAARPPFTAGVKPEAEKPRTTSGASYTVPPVSNANQGSSPKPGSGASHLLAGIAGGVIALGGMFALQWGNVIPSPGARVTAEQLAQMEQQIADLRTNPTPAPLDAASRTQFADLQKNVQAAEIKAEAVAGTLTQLQQQVEAQPQATGGAASGDIEALSGRLDALESKLSAAQNQVDQAAASVSGNSGTISSLESKLTSLQAKVGEAARQPDATALIAANALKTAIDRGGSFKVELETYASLAPQDSSVEGLKAFADTGVPTVADLNAWFGPVANRIVATENKLPADAGVWDQLVASAKGLVSVRPVAGNVEGEGVGPTTARMEAALHAGDLERAIGEWEKLPADAKAVSGEFANQMKVRRDADALIQRLVADSLKPKAQTDAGAAAPAGN</sequence>
<evidence type="ECO:0000313" key="8">
    <source>
        <dbReference type="Proteomes" id="UP000704467"/>
    </source>
</evidence>
<evidence type="ECO:0000313" key="7">
    <source>
        <dbReference type="EMBL" id="NKC03599.1"/>
    </source>
</evidence>
<dbReference type="Pfam" id="PF09731">
    <property type="entry name" value="Mitofilin"/>
    <property type="match status" value="1"/>
</dbReference>
<gene>
    <name evidence="7" type="ORF">HED55_10595</name>
</gene>
<feature type="compositionally biased region" description="Basic residues" evidence="6">
    <location>
        <begin position="1"/>
        <end position="12"/>
    </location>
</feature>
<evidence type="ECO:0000256" key="4">
    <source>
        <dbReference type="ARBA" id="ARBA00023136"/>
    </source>
</evidence>
<keyword evidence="8" id="KW-1185">Reference proteome</keyword>
<evidence type="ECO:0000256" key="5">
    <source>
        <dbReference type="SAM" id="Coils"/>
    </source>
</evidence>
<keyword evidence="3" id="KW-1133">Transmembrane helix</keyword>
<evidence type="ECO:0000256" key="1">
    <source>
        <dbReference type="ARBA" id="ARBA00004370"/>
    </source>
</evidence>
<keyword evidence="5" id="KW-0175">Coiled coil</keyword>
<evidence type="ECO:0000256" key="3">
    <source>
        <dbReference type="ARBA" id="ARBA00022989"/>
    </source>
</evidence>